<protein>
    <submittedName>
        <fullName evidence="1">SEC-C motif-containing protein</fullName>
    </submittedName>
</protein>
<organism evidence="1 2">
    <name type="scientific">Desulfuromonas thiophila</name>
    <dbReference type="NCBI Taxonomy" id="57664"/>
    <lineage>
        <taxon>Bacteria</taxon>
        <taxon>Pseudomonadati</taxon>
        <taxon>Thermodesulfobacteriota</taxon>
        <taxon>Desulfuromonadia</taxon>
        <taxon>Desulfuromonadales</taxon>
        <taxon>Desulfuromonadaceae</taxon>
        <taxon>Desulfuromonas</taxon>
    </lineage>
</organism>
<sequence length="141" mass="16495">MSLKQLLHLTPAGLIEARLQAVTAGRFGLIYDSYHPQSAFRQQFPLRKDYLRFAAAAALRQCRLLDYQLVQQWHRADHAEVLFWLRLQAPPRPVDAWLELAELDRTAHGWRYRCGYRLSWPEPPAPDTVDPERLRLEGLCF</sequence>
<gene>
    <name evidence="1" type="ORF">SAMN05661003_11916</name>
</gene>
<accession>A0A1G7EB57</accession>
<name>A0A1G7EB57_9BACT</name>
<dbReference type="STRING" id="57664.SAMN05661003_11916"/>
<reference evidence="2" key="1">
    <citation type="submission" date="2016-10" db="EMBL/GenBank/DDBJ databases">
        <authorList>
            <person name="Varghese N."/>
            <person name="Submissions S."/>
        </authorList>
    </citation>
    <scope>NUCLEOTIDE SEQUENCE [LARGE SCALE GENOMIC DNA]</scope>
    <source>
        <strain evidence="2">DSM 8987</strain>
    </source>
</reference>
<evidence type="ECO:0000313" key="2">
    <source>
        <dbReference type="Proteomes" id="UP000243205"/>
    </source>
</evidence>
<dbReference type="EMBL" id="FNAQ01000019">
    <property type="protein sequence ID" value="SDE60944.1"/>
    <property type="molecule type" value="Genomic_DNA"/>
</dbReference>
<proteinExistence type="predicted"/>
<dbReference type="Proteomes" id="UP000243205">
    <property type="component" value="Unassembled WGS sequence"/>
</dbReference>
<dbReference type="AlphaFoldDB" id="A0A1G7EB57"/>
<keyword evidence="2" id="KW-1185">Reference proteome</keyword>
<dbReference type="RefSeq" id="WP_092080193.1">
    <property type="nucleotide sequence ID" value="NZ_FNAQ01000019.1"/>
</dbReference>
<dbReference type="OrthoDB" id="5401996at2"/>
<evidence type="ECO:0000313" key="1">
    <source>
        <dbReference type="EMBL" id="SDE60944.1"/>
    </source>
</evidence>